<sequence length="188" mass="21397">MIKKDKKIYVISLVTVVVIVAVSAYFVLFNNKGDKENPENTANTVSSGSSVNADNKNNDEKEETKTINLKKVTSSNLSYEEVILLNGFEEEDKKEIERLKIPESKMPSGFYMEELGVKGNLEVASDAKVHICDVSQVYTKNEDRKYVFNSWSEFVDATKKDNDLLENRYFVIKIKGGKVIELSEKLYF</sequence>
<keyword evidence="4" id="KW-1185">Reference proteome</keyword>
<dbReference type="Proteomes" id="UP000018227">
    <property type="component" value="Unassembled WGS sequence"/>
</dbReference>
<dbReference type="RefSeq" id="WP_023354438.1">
    <property type="nucleotide sequence ID" value="NZ_KI535368.1"/>
</dbReference>
<feature type="transmembrane region" description="Helical" evidence="2">
    <location>
        <begin position="7"/>
        <end position="28"/>
    </location>
</feature>
<name>V2Y4T0_9FIRM</name>
<dbReference type="OrthoDB" id="9907988at2"/>
<gene>
    <name evidence="3" type="ORF">GCWU0000282_001566</name>
</gene>
<evidence type="ECO:0000256" key="1">
    <source>
        <dbReference type="SAM" id="MobiDB-lite"/>
    </source>
</evidence>
<accession>V2Y4T0</accession>
<dbReference type="EMBL" id="ACIL03000013">
    <property type="protein sequence ID" value="ESL02696.1"/>
    <property type="molecule type" value="Genomic_DNA"/>
</dbReference>
<organism evidence="3 4">
    <name type="scientific">Catonella morbi ATCC 51271</name>
    <dbReference type="NCBI Taxonomy" id="592026"/>
    <lineage>
        <taxon>Bacteria</taxon>
        <taxon>Bacillati</taxon>
        <taxon>Bacillota</taxon>
        <taxon>Clostridia</taxon>
        <taxon>Lachnospirales</taxon>
        <taxon>Lachnospiraceae</taxon>
        <taxon>Catonella</taxon>
    </lineage>
</organism>
<feature type="region of interest" description="Disordered" evidence="1">
    <location>
        <begin position="37"/>
        <end position="63"/>
    </location>
</feature>
<evidence type="ECO:0000256" key="2">
    <source>
        <dbReference type="SAM" id="Phobius"/>
    </source>
</evidence>
<evidence type="ECO:0000313" key="3">
    <source>
        <dbReference type="EMBL" id="ESL02696.1"/>
    </source>
</evidence>
<dbReference type="HOGENOM" id="CLU_1438700_0_0_9"/>
<comment type="caution">
    <text evidence="3">The sequence shown here is derived from an EMBL/GenBank/DDBJ whole genome shotgun (WGS) entry which is preliminary data.</text>
</comment>
<evidence type="ECO:0000313" key="4">
    <source>
        <dbReference type="Proteomes" id="UP000018227"/>
    </source>
</evidence>
<keyword evidence="2" id="KW-0812">Transmembrane</keyword>
<protein>
    <submittedName>
        <fullName evidence="3">Uncharacterized protein</fullName>
    </submittedName>
</protein>
<proteinExistence type="predicted"/>
<dbReference type="AlphaFoldDB" id="V2Y4T0"/>
<dbReference type="STRING" id="592026.GCWU0000282_001566"/>
<feature type="compositionally biased region" description="Polar residues" evidence="1">
    <location>
        <begin position="39"/>
        <end position="53"/>
    </location>
</feature>
<reference evidence="3 4" key="1">
    <citation type="submission" date="2013-06" db="EMBL/GenBank/DDBJ databases">
        <authorList>
            <person name="Weinstock G."/>
            <person name="Sodergren E."/>
            <person name="Clifton S."/>
            <person name="Fulton L."/>
            <person name="Fulton B."/>
            <person name="Courtney L."/>
            <person name="Fronick C."/>
            <person name="Harrison M."/>
            <person name="Strong C."/>
            <person name="Farmer C."/>
            <person name="Delahaunty K."/>
            <person name="Markovic C."/>
            <person name="Hall O."/>
            <person name="Minx P."/>
            <person name="Tomlinson C."/>
            <person name="Mitreva M."/>
            <person name="Nelson J."/>
            <person name="Hou S."/>
            <person name="Wollam A."/>
            <person name="Pepin K.H."/>
            <person name="Johnson M."/>
            <person name="Bhonagiri V."/>
            <person name="Nash W.E."/>
            <person name="Warren W."/>
            <person name="Chinwalla A."/>
            <person name="Mardis E.R."/>
            <person name="Wilson R.K."/>
        </authorList>
    </citation>
    <scope>NUCLEOTIDE SEQUENCE [LARGE SCALE GENOMIC DNA]</scope>
    <source>
        <strain evidence="3 4">ATCC 51271</strain>
    </source>
</reference>
<keyword evidence="2" id="KW-1133">Transmembrane helix</keyword>
<keyword evidence="2" id="KW-0472">Membrane</keyword>